<evidence type="ECO:0000256" key="5">
    <source>
        <dbReference type="ARBA" id="ARBA00022989"/>
    </source>
</evidence>
<feature type="domain" description="G-protein coupled receptors family 1 profile" evidence="10">
    <location>
        <begin position="531"/>
        <end position="827"/>
    </location>
</feature>
<gene>
    <name evidence="11" type="primary">odr4-L</name>
    <name evidence="11" type="ORF">Hamer_G013387</name>
</gene>
<feature type="compositionally biased region" description="Acidic residues" evidence="7">
    <location>
        <begin position="939"/>
        <end position="950"/>
    </location>
</feature>
<protein>
    <submittedName>
        <fullName evidence="11">Odr-4-like</fullName>
    </submittedName>
</protein>
<evidence type="ECO:0000313" key="11">
    <source>
        <dbReference type="EMBL" id="KAG7169749.1"/>
    </source>
</evidence>
<feature type="region of interest" description="Disordered" evidence="7">
    <location>
        <begin position="156"/>
        <end position="236"/>
    </location>
</feature>
<comment type="subcellular location">
    <subcellularLocation>
        <location evidence="1">Membrane</location>
    </subcellularLocation>
</comment>
<dbReference type="InterPro" id="IPR000276">
    <property type="entry name" value="GPCR_Rhodpsn"/>
</dbReference>
<feature type="transmembrane region" description="Helical" evidence="8">
    <location>
        <begin position="552"/>
        <end position="573"/>
    </location>
</feature>
<comment type="similarity">
    <text evidence="3">Belongs to the G-protein coupled receptor 1 family.</text>
</comment>
<evidence type="ECO:0000256" key="1">
    <source>
        <dbReference type="ARBA" id="ARBA00004370"/>
    </source>
</evidence>
<feature type="transmembrane region" description="Helical" evidence="8">
    <location>
        <begin position="806"/>
        <end position="826"/>
    </location>
</feature>
<dbReference type="CDD" id="cd00637">
    <property type="entry name" value="7tm_classA_rhodopsin-like"/>
    <property type="match status" value="1"/>
</dbReference>
<dbReference type="GO" id="GO:0012505">
    <property type="term" value="C:endomembrane system"/>
    <property type="evidence" value="ECO:0007669"/>
    <property type="project" value="TreeGrafter"/>
</dbReference>
<comment type="caution">
    <text evidence="11">The sequence shown here is derived from an EMBL/GenBank/DDBJ whole genome shotgun (WGS) entry which is preliminary data.</text>
</comment>
<evidence type="ECO:0000256" key="4">
    <source>
        <dbReference type="ARBA" id="ARBA00022692"/>
    </source>
</evidence>
<feature type="transmembrane region" description="Helical" evidence="8">
    <location>
        <begin position="618"/>
        <end position="641"/>
    </location>
</feature>
<evidence type="ECO:0000256" key="3">
    <source>
        <dbReference type="ARBA" id="ARBA00010663"/>
    </source>
</evidence>
<keyword evidence="9" id="KW-0732">Signal</keyword>
<sequence length="1359" mass="150353">MADGGRLRVILLLALSLAAVFCLFNDDEGGTSLNKRHSVIKGRNLPWSFSNTTRNERVRNLRADPNKNWLLIPIDYNKIPQSFPDNLPGPPSSIPEAPNIVNQQDEISQISPRRYFTSQAHFLNSFIDQTRLQSSRTKDTTYVARHLASTSFEGLGLTATNSQGSTISDRSIEGSANSHTRQPLGVISPSGHYGEGHGGGSSRDDTETSSPQPTTTTKPSRTHMNPSTIGNATATQHSVDILSPLSSSAMMNYMTTPGSVVGFKASSPSTTTVSPEEILNSSSSVNNMYLCDHPPYKHSSEFLGQPGGACKGYEKLKILEFQDTLDLCRFTYNLLFSDVEPFNIGVLNLRDSVLEIYYDENFMRMCLPFFRRFDICEEKEFLTICWKANVAFIHSLDCKQPSRVEYLAFFLLDDNLECFKELCEGNQKIIDSEVNGLPFRLTNTLINSSRNPSCGYQEYGHDPVSGSNTTLYVTTNVQWPCCYNMYLVIWFGNPEAHGLNGDWSYLSASCQVGEVLLIVMVAGVAVSGVIGNTLVIVVMVGGGHRGQESSMLRTSLAVADLLTAVFVVVPSLYHHLSPFLTSPEYIIVPPDEMLTSNPTNAIHAFEISQFFSSKSGFLLFHSIVFRFCSYVSLLTLFLLSVERYVITGRALHYQDYFTVQRTIIAIVLTWVVSLINSLALAAHHDGHLASQQLTFEKLPTGVSGEIPEGIISVLIYHCQMALLLLIGMSVLVFSLLAIWNFVHEQAKVAAEWKSLDMRVTSEFHRENRYILTTMSLMLGFFLLSSVPLTINIIFQSLDYVFFPYAALYSYFAWWLFVAGSAWNPWLYNLRSKQFRSDVAETLQKIAPTTLKKIFQPCLESEDIEEVLASHTEELTNEDLQLLTEHSPIEDDDDEEIAQRTLTAKRMAEAFNMIQQGGLTFQSTNDRDFIVHLAPTPIPDEGDLSSEEEEALPSPKTEAKPKFPDSIAKVVDSTISQHTRQVVRMLPGGLDIIGIYVVTPQAEFNSSLSQSKLRSLLALAHRTASRILLDTAEVRTEKTILHVCSQTFKIFCKSVDVSPTAPSLPANAELKFQRGGIKWQQLSYSYNINLNFWLPKDRSTQSLYKTILTLIKPWAKNVTESLILIDSELPDDDEPLNSSVDEKPSKKKGGSRGIMELVPPKVFFAEILDSCAPLTSSNGLNESSGCIRLTGTLAGLAFVHSKATVGEARSAVLIDLVRSVVARWEMHCDSLVDEPPSHLVGPIIHEPPRRVFLEGGGLPVSLCDYLFPGDTCSDACQSAKELLSVRVRKEHVDDTLETHADAAEVMDGGDVDADGAQQLEGDGSSREETCSISYILLAVIIGVLGIGVSYIALLGTKALT</sequence>
<feature type="signal peptide" evidence="9">
    <location>
        <begin position="1"/>
        <end position="22"/>
    </location>
</feature>
<feature type="transmembrane region" description="Helical" evidence="8">
    <location>
        <begin position="1333"/>
        <end position="1352"/>
    </location>
</feature>
<dbReference type="GO" id="GO:0004930">
    <property type="term" value="F:G protein-coupled receptor activity"/>
    <property type="evidence" value="ECO:0007669"/>
    <property type="project" value="InterPro"/>
</dbReference>
<dbReference type="EMBL" id="JAHLQT010015640">
    <property type="protein sequence ID" value="KAG7169749.1"/>
    <property type="molecule type" value="Genomic_DNA"/>
</dbReference>
<dbReference type="Gene3D" id="1.20.1070.10">
    <property type="entry name" value="Rhodopsin 7-helix transmembrane proteins"/>
    <property type="match status" value="1"/>
</dbReference>
<name>A0A8J5KKF5_HOMAM</name>
<feature type="transmembrane region" description="Helical" evidence="8">
    <location>
        <begin position="721"/>
        <end position="742"/>
    </location>
</feature>
<evidence type="ECO:0000256" key="9">
    <source>
        <dbReference type="SAM" id="SignalP"/>
    </source>
</evidence>
<comment type="similarity">
    <text evidence="2">Belongs to the ODR-4 family.</text>
</comment>
<evidence type="ECO:0000256" key="7">
    <source>
        <dbReference type="SAM" id="MobiDB-lite"/>
    </source>
</evidence>
<feature type="compositionally biased region" description="Polar residues" evidence="7">
    <location>
        <begin position="156"/>
        <end position="181"/>
    </location>
</feature>
<dbReference type="PANTHER" id="PTHR33966:SF1">
    <property type="entry name" value="PROTEIN ODR-4 HOMOLOG"/>
    <property type="match status" value="1"/>
</dbReference>
<dbReference type="PRINTS" id="PR00237">
    <property type="entry name" value="GPCRRHODOPSN"/>
</dbReference>
<feature type="compositionally biased region" description="Polar residues" evidence="7">
    <location>
        <begin position="223"/>
        <end position="236"/>
    </location>
</feature>
<feature type="compositionally biased region" description="Low complexity" evidence="7">
    <location>
        <begin position="208"/>
        <end position="219"/>
    </location>
</feature>
<dbReference type="GO" id="GO:0016020">
    <property type="term" value="C:membrane"/>
    <property type="evidence" value="ECO:0007669"/>
    <property type="project" value="UniProtKB-SubCell"/>
</dbReference>
<keyword evidence="5 8" id="KW-1133">Transmembrane helix</keyword>
<dbReference type="SUPFAM" id="SSF81321">
    <property type="entry name" value="Family A G protein-coupled receptor-like"/>
    <property type="match status" value="1"/>
</dbReference>
<evidence type="ECO:0000313" key="12">
    <source>
        <dbReference type="Proteomes" id="UP000747542"/>
    </source>
</evidence>
<dbReference type="GO" id="GO:0008104">
    <property type="term" value="P:intracellular protein localization"/>
    <property type="evidence" value="ECO:0007669"/>
    <property type="project" value="TreeGrafter"/>
</dbReference>
<organism evidence="11 12">
    <name type="scientific">Homarus americanus</name>
    <name type="common">American lobster</name>
    <dbReference type="NCBI Taxonomy" id="6706"/>
    <lineage>
        <taxon>Eukaryota</taxon>
        <taxon>Metazoa</taxon>
        <taxon>Ecdysozoa</taxon>
        <taxon>Arthropoda</taxon>
        <taxon>Crustacea</taxon>
        <taxon>Multicrustacea</taxon>
        <taxon>Malacostraca</taxon>
        <taxon>Eumalacostraca</taxon>
        <taxon>Eucarida</taxon>
        <taxon>Decapoda</taxon>
        <taxon>Pleocyemata</taxon>
        <taxon>Astacidea</taxon>
        <taxon>Nephropoidea</taxon>
        <taxon>Nephropidae</taxon>
        <taxon>Homarus</taxon>
    </lineage>
</organism>
<feature type="transmembrane region" description="Helical" evidence="8">
    <location>
        <begin position="662"/>
        <end position="682"/>
    </location>
</feature>
<accession>A0A8J5KKF5</accession>
<feature type="region of interest" description="Disordered" evidence="7">
    <location>
        <begin position="935"/>
        <end position="960"/>
    </location>
</feature>
<dbReference type="InterPro" id="IPR017452">
    <property type="entry name" value="GPCR_Rhodpsn_7TM"/>
</dbReference>
<dbReference type="Proteomes" id="UP000747542">
    <property type="component" value="Unassembled WGS sequence"/>
</dbReference>
<dbReference type="Pfam" id="PF00001">
    <property type="entry name" value="7tm_1"/>
    <property type="match status" value="1"/>
</dbReference>
<reference evidence="11" key="1">
    <citation type="journal article" date="2021" name="Sci. Adv.">
        <title>The American lobster genome reveals insights on longevity, neural, and immune adaptations.</title>
        <authorList>
            <person name="Polinski J.M."/>
            <person name="Zimin A.V."/>
            <person name="Clark K.F."/>
            <person name="Kohn A.B."/>
            <person name="Sadowski N."/>
            <person name="Timp W."/>
            <person name="Ptitsyn A."/>
            <person name="Khanna P."/>
            <person name="Romanova D.Y."/>
            <person name="Williams P."/>
            <person name="Greenwood S.J."/>
            <person name="Moroz L.L."/>
            <person name="Walt D.R."/>
            <person name="Bodnar A.G."/>
        </authorList>
    </citation>
    <scope>NUCLEOTIDE SEQUENCE</scope>
    <source>
        <strain evidence="11">GMGI-L3</strain>
    </source>
</reference>
<feature type="transmembrane region" description="Helical" evidence="8">
    <location>
        <begin position="769"/>
        <end position="794"/>
    </location>
</feature>
<evidence type="ECO:0000256" key="6">
    <source>
        <dbReference type="ARBA" id="ARBA00023136"/>
    </source>
</evidence>
<keyword evidence="4 8" id="KW-0812">Transmembrane</keyword>
<dbReference type="PROSITE" id="PS50262">
    <property type="entry name" value="G_PROTEIN_RECEP_F1_2"/>
    <property type="match status" value="1"/>
</dbReference>
<feature type="transmembrane region" description="Helical" evidence="8">
    <location>
        <begin position="515"/>
        <end position="540"/>
    </location>
</feature>
<proteinExistence type="inferred from homology"/>
<dbReference type="InterPro" id="IPR029454">
    <property type="entry name" value="ODR-4-like"/>
</dbReference>
<keyword evidence="12" id="KW-1185">Reference proteome</keyword>
<evidence type="ECO:0000256" key="8">
    <source>
        <dbReference type="SAM" id="Phobius"/>
    </source>
</evidence>
<evidence type="ECO:0000256" key="2">
    <source>
        <dbReference type="ARBA" id="ARBA00010131"/>
    </source>
</evidence>
<evidence type="ECO:0000259" key="10">
    <source>
        <dbReference type="PROSITE" id="PS50262"/>
    </source>
</evidence>
<keyword evidence="6 8" id="KW-0472">Membrane</keyword>
<dbReference type="PANTHER" id="PTHR33966">
    <property type="entry name" value="PROTEIN ODR-4 HOMOLOG"/>
    <property type="match status" value="1"/>
</dbReference>
<feature type="chain" id="PRO_5035326496" evidence="9">
    <location>
        <begin position="23"/>
        <end position="1359"/>
    </location>
</feature>
<feature type="region of interest" description="Disordered" evidence="7">
    <location>
        <begin position="1132"/>
        <end position="1152"/>
    </location>
</feature>
<dbReference type="Pfam" id="PF14778">
    <property type="entry name" value="ODR4-like"/>
    <property type="match status" value="1"/>
</dbReference>